<evidence type="ECO:0000313" key="2">
    <source>
        <dbReference type="EMBL" id="MBB5328761.1"/>
    </source>
</evidence>
<keyword evidence="3" id="KW-1185">Reference proteome</keyword>
<proteinExistence type="predicted"/>
<sequence length="60" mass="6453">MAKQDARPDTPARALGIRKGESRVDQLAHHSPTRTAKDATGISLEQRGPISPKMPQLPPA</sequence>
<dbReference type="EMBL" id="JACHEB010000004">
    <property type="protein sequence ID" value="MBB5328761.1"/>
    <property type="molecule type" value="Genomic_DNA"/>
</dbReference>
<feature type="compositionally biased region" description="Basic and acidic residues" evidence="1">
    <location>
        <begin position="1"/>
        <end position="10"/>
    </location>
</feature>
<dbReference type="AlphaFoldDB" id="A0A9X0U3U5"/>
<organism evidence="2 3">
    <name type="scientific">Tunturiibacter gelidiferens</name>
    <dbReference type="NCBI Taxonomy" id="3069689"/>
    <lineage>
        <taxon>Bacteria</taxon>
        <taxon>Pseudomonadati</taxon>
        <taxon>Acidobacteriota</taxon>
        <taxon>Terriglobia</taxon>
        <taxon>Terriglobales</taxon>
        <taxon>Acidobacteriaceae</taxon>
        <taxon>Tunturiibacter</taxon>
    </lineage>
</organism>
<reference evidence="2 3" key="1">
    <citation type="submission" date="2020-08" db="EMBL/GenBank/DDBJ databases">
        <title>Genomic Encyclopedia of Type Strains, Phase IV (KMG-V): Genome sequencing to study the core and pangenomes of soil and plant-associated prokaryotes.</title>
        <authorList>
            <person name="Whitman W."/>
        </authorList>
    </citation>
    <scope>NUCLEOTIDE SEQUENCE [LARGE SCALE GENOMIC DNA]</scope>
    <source>
        <strain evidence="2 3">X5P2</strain>
    </source>
</reference>
<accession>A0A9X0U3U5</accession>
<comment type="caution">
    <text evidence="2">The sequence shown here is derived from an EMBL/GenBank/DDBJ whole genome shotgun (WGS) entry which is preliminary data.</text>
</comment>
<dbReference type="Proteomes" id="UP000535182">
    <property type="component" value="Unassembled WGS sequence"/>
</dbReference>
<protein>
    <submittedName>
        <fullName evidence="2">Uncharacterized protein</fullName>
    </submittedName>
</protein>
<name>A0A9X0U3U5_9BACT</name>
<evidence type="ECO:0000313" key="3">
    <source>
        <dbReference type="Proteomes" id="UP000535182"/>
    </source>
</evidence>
<feature type="compositionally biased region" description="Basic and acidic residues" evidence="1">
    <location>
        <begin position="18"/>
        <end position="28"/>
    </location>
</feature>
<evidence type="ECO:0000256" key="1">
    <source>
        <dbReference type="SAM" id="MobiDB-lite"/>
    </source>
</evidence>
<gene>
    <name evidence="2" type="ORF">HDF14_002371</name>
</gene>
<feature type="region of interest" description="Disordered" evidence="1">
    <location>
        <begin position="1"/>
        <end position="60"/>
    </location>
</feature>
<dbReference type="RefSeq" id="WP_183976513.1">
    <property type="nucleotide sequence ID" value="NZ_JACHEB010000004.1"/>
</dbReference>